<evidence type="ECO:0000256" key="1">
    <source>
        <dbReference type="ARBA" id="ARBA00004123"/>
    </source>
</evidence>
<dbReference type="Pfam" id="PF00400">
    <property type="entry name" value="WD40"/>
    <property type="match status" value="2"/>
</dbReference>
<evidence type="ECO:0000256" key="4">
    <source>
        <dbReference type="ARBA" id="ARBA00023242"/>
    </source>
</evidence>
<dbReference type="InterPro" id="IPR036322">
    <property type="entry name" value="WD40_repeat_dom_sf"/>
</dbReference>
<keyword evidence="2 5" id="KW-0853">WD repeat</keyword>
<dbReference type="PROSITE" id="PS00678">
    <property type="entry name" value="WD_REPEATS_1"/>
    <property type="match status" value="1"/>
</dbReference>
<dbReference type="AlphaFoldDB" id="A0A0A8KZ99"/>
<keyword evidence="4" id="KW-0539">Nucleus</keyword>
<organism evidence="6 7">
    <name type="scientific">Kluyveromyces dobzhanskii CBS 2104</name>
    <dbReference type="NCBI Taxonomy" id="1427455"/>
    <lineage>
        <taxon>Eukaryota</taxon>
        <taxon>Fungi</taxon>
        <taxon>Dikarya</taxon>
        <taxon>Ascomycota</taxon>
        <taxon>Saccharomycotina</taxon>
        <taxon>Saccharomycetes</taxon>
        <taxon>Saccharomycetales</taxon>
        <taxon>Saccharomycetaceae</taxon>
        <taxon>Kluyveromyces</taxon>
    </lineage>
</organism>
<dbReference type="PROSITE" id="PS50294">
    <property type="entry name" value="WD_REPEATS_REGION"/>
    <property type="match status" value="1"/>
</dbReference>
<name>A0A0A8KZ99_9SACH</name>
<dbReference type="GO" id="GO:0048188">
    <property type="term" value="C:Set1C/COMPASS complex"/>
    <property type="evidence" value="ECO:0007669"/>
    <property type="project" value="InterPro"/>
</dbReference>
<dbReference type="InterPro" id="IPR015943">
    <property type="entry name" value="WD40/YVTN_repeat-like_dom_sf"/>
</dbReference>
<dbReference type="PROSITE" id="PS50082">
    <property type="entry name" value="WD_REPEATS_2"/>
    <property type="match status" value="1"/>
</dbReference>
<evidence type="ECO:0000256" key="2">
    <source>
        <dbReference type="ARBA" id="ARBA00022574"/>
    </source>
</evidence>
<sequence length="453" mass="51056">MANLLLQDPFGVLKEYPEKLTHTLEVPVSAVCVKFSPRGDYLAVGCSNGAIIIYDLDSLKPITMLGTHSGAHTRSVQSVCWSYDGRYLWSSGRDWYVKLWDMAQPTKCFQLYKYDGPVWSCLAVRWNVCIVTVVEEQTAFVLAFDESTQTLSSYALSDPEQDISRHGYTLVACPHPTIESIVLTGTSKGWISAFQLNLDGPLDSMRCCFEEKIANANVKEIIVSPSGTRVAINGSDRTIRQYQMISEEVTNDGSADANGNTLSTQAPSYTISLELEHKYQDIINRLQWNTIIFSNHSGEYLVASAHGSSAHDLYLWETNSGTLVRVLEGADEELLDIDWNFYNMRIASNGFESGWVYMWSIVIPPKWSALAPDFEEVEENIDYQEKESEFDVMDDDNNLQAMTEAEEVAIDLCTPEKYDVRGNDLSVPSYVIPIDYEGLMVLQHWKDLDNQNQ</sequence>
<dbReference type="EMBL" id="CCBQ010000004">
    <property type="protein sequence ID" value="CDO91913.1"/>
    <property type="molecule type" value="Genomic_DNA"/>
</dbReference>
<evidence type="ECO:0000256" key="3">
    <source>
        <dbReference type="ARBA" id="ARBA00022737"/>
    </source>
</evidence>
<dbReference type="Proteomes" id="UP000031516">
    <property type="component" value="Unassembled WGS sequence"/>
</dbReference>
<keyword evidence="3" id="KW-0677">Repeat</keyword>
<reference evidence="6 7" key="1">
    <citation type="submission" date="2014-03" db="EMBL/GenBank/DDBJ databases">
        <title>The genome of Kluyveromyces dobzhanskii.</title>
        <authorList>
            <person name="Nystedt B."/>
            <person name="Astrom S."/>
        </authorList>
    </citation>
    <scope>NUCLEOTIDE SEQUENCE [LARGE SCALE GENOMIC DNA]</scope>
    <source>
        <strain evidence="6 7">CBS 2104</strain>
    </source>
</reference>
<keyword evidence="7" id="KW-1185">Reference proteome</keyword>
<evidence type="ECO:0000256" key="5">
    <source>
        <dbReference type="PROSITE-ProRule" id="PRU00221"/>
    </source>
</evidence>
<dbReference type="PANTHER" id="PTHR44040">
    <property type="entry name" value="RETINOBLASTOMA-BINDING PROTEIN 5"/>
    <property type="match status" value="1"/>
</dbReference>
<dbReference type="Gene3D" id="2.130.10.10">
    <property type="entry name" value="YVTN repeat-like/Quinoprotein amine dehydrogenase"/>
    <property type="match status" value="2"/>
</dbReference>
<dbReference type="InterPro" id="IPR037850">
    <property type="entry name" value="RBBP5/Swd1"/>
</dbReference>
<dbReference type="SMART" id="SM00320">
    <property type="entry name" value="WD40"/>
    <property type="match status" value="4"/>
</dbReference>
<protein>
    <submittedName>
        <fullName evidence="6">WGS project CCBQ000000000 data, contig 00107</fullName>
    </submittedName>
</protein>
<comment type="subcellular location">
    <subcellularLocation>
        <location evidence="1">Nucleus</location>
    </subcellularLocation>
</comment>
<dbReference type="OrthoDB" id="196858at2759"/>
<dbReference type="InterPro" id="IPR001680">
    <property type="entry name" value="WD40_rpt"/>
</dbReference>
<comment type="caution">
    <text evidence="6">The sequence shown here is derived from an EMBL/GenBank/DDBJ whole genome shotgun (WGS) entry which is preliminary data.</text>
</comment>
<evidence type="ECO:0000313" key="6">
    <source>
        <dbReference type="EMBL" id="CDO91913.1"/>
    </source>
</evidence>
<gene>
    <name evidence="6" type="ORF">KLDO_g243</name>
</gene>
<dbReference type="InterPro" id="IPR019775">
    <property type="entry name" value="WD40_repeat_CS"/>
</dbReference>
<proteinExistence type="predicted"/>
<accession>A0A0A8KZ99</accession>
<dbReference type="PANTHER" id="PTHR44040:SF1">
    <property type="entry name" value="RETINOBLASTOMA-BINDING PROTEIN 5"/>
    <property type="match status" value="1"/>
</dbReference>
<evidence type="ECO:0000313" key="7">
    <source>
        <dbReference type="Proteomes" id="UP000031516"/>
    </source>
</evidence>
<feature type="repeat" description="WD" evidence="5">
    <location>
        <begin position="69"/>
        <end position="102"/>
    </location>
</feature>
<dbReference type="SUPFAM" id="SSF50978">
    <property type="entry name" value="WD40 repeat-like"/>
    <property type="match status" value="1"/>
</dbReference>